<sequence length="67" mass="7645">QVVNSDNVPSTVSKEHPIGKKATFYCVLFFPAGDYTWLVSKDISKLKDHKFRHTSVSCTRRMLTSLQ</sequence>
<evidence type="ECO:0000259" key="1">
    <source>
        <dbReference type="Pfam" id="PF00855"/>
    </source>
</evidence>
<accession>A0A0C3A807</accession>
<dbReference type="STRING" id="1036808.A0A0C3A807"/>
<feature type="domain" description="PWWP" evidence="1">
    <location>
        <begin position="1"/>
        <end position="54"/>
    </location>
</feature>
<keyword evidence="3" id="KW-1185">Reference proteome</keyword>
<evidence type="ECO:0000313" key="2">
    <source>
        <dbReference type="EMBL" id="KIM69838.1"/>
    </source>
</evidence>
<dbReference type="EMBL" id="KN822006">
    <property type="protein sequence ID" value="KIM69838.1"/>
    <property type="molecule type" value="Genomic_DNA"/>
</dbReference>
<dbReference type="Proteomes" id="UP000053989">
    <property type="component" value="Unassembled WGS sequence"/>
</dbReference>
<dbReference type="AlphaFoldDB" id="A0A0C3A807"/>
<dbReference type="InterPro" id="IPR000313">
    <property type="entry name" value="PWWP_dom"/>
</dbReference>
<proteinExistence type="predicted"/>
<reference evidence="2 3" key="1">
    <citation type="submission" date="2014-04" db="EMBL/GenBank/DDBJ databases">
        <authorList>
            <consortium name="DOE Joint Genome Institute"/>
            <person name="Kuo A."/>
            <person name="Kohler A."/>
            <person name="Nagy L.G."/>
            <person name="Floudas D."/>
            <person name="Copeland A."/>
            <person name="Barry K.W."/>
            <person name="Cichocki N."/>
            <person name="Veneault-Fourrey C."/>
            <person name="LaButti K."/>
            <person name="Lindquist E.A."/>
            <person name="Lipzen A."/>
            <person name="Lundell T."/>
            <person name="Morin E."/>
            <person name="Murat C."/>
            <person name="Sun H."/>
            <person name="Tunlid A."/>
            <person name="Henrissat B."/>
            <person name="Grigoriev I.V."/>
            <person name="Hibbett D.S."/>
            <person name="Martin F."/>
            <person name="Nordberg H.P."/>
            <person name="Cantor M.N."/>
            <person name="Hua S.X."/>
        </authorList>
    </citation>
    <scope>NUCLEOTIDE SEQUENCE [LARGE SCALE GENOMIC DNA]</scope>
    <source>
        <strain evidence="2 3">Foug A</strain>
    </source>
</reference>
<dbReference type="InParanoid" id="A0A0C3A807"/>
<feature type="non-terminal residue" evidence="2">
    <location>
        <position position="1"/>
    </location>
</feature>
<gene>
    <name evidence="2" type="ORF">SCLCIDRAFT_1172515</name>
</gene>
<evidence type="ECO:0000313" key="3">
    <source>
        <dbReference type="Proteomes" id="UP000053989"/>
    </source>
</evidence>
<dbReference type="Pfam" id="PF00855">
    <property type="entry name" value="PWWP"/>
    <property type="match status" value="1"/>
</dbReference>
<name>A0A0C3A807_9AGAM</name>
<dbReference type="Gene3D" id="2.30.30.140">
    <property type="match status" value="1"/>
</dbReference>
<dbReference type="OrthoDB" id="62853at2759"/>
<protein>
    <recommendedName>
        <fullName evidence="1">PWWP domain-containing protein</fullName>
    </recommendedName>
</protein>
<dbReference type="HOGENOM" id="CLU_2819691_0_0_1"/>
<dbReference type="SUPFAM" id="SSF63748">
    <property type="entry name" value="Tudor/PWWP/MBT"/>
    <property type="match status" value="1"/>
</dbReference>
<feature type="non-terminal residue" evidence="2">
    <location>
        <position position="67"/>
    </location>
</feature>
<organism evidence="2 3">
    <name type="scientific">Scleroderma citrinum Foug A</name>
    <dbReference type="NCBI Taxonomy" id="1036808"/>
    <lineage>
        <taxon>Eukaryota</taxon>
        <taxon>Fungi</taxon>
        <taxon>Dikarya</taxon>
        <taxon>Basidiomycota</taxon>
        <taxon>Agaricomycotina</taxon>
        <taxon>Agaricomycetes</taxon>
        <taxon>Agaricomycetidae</taxon>
        <taxon>Boletales</taxon>
        <taxon>Sclerodermatineae</taxon>
        <taxon>Sclerodermataceae</taxon>
        <taxon>Scleroderma</taxon>
    </lineage>
</organism>
<reference evidence="3" key="2">
    <citation type="submission" date="2015-01" db="EMBL/GenBank/DDBJ databases">
        <title>Evolutionary Origins and Diversification of the Mycorrhizal Mutualists.</title>
        <authorList>
            <consortium name="DOE Joint Genome Institute"/>
            <consortium name="Mycorrhizal Genomics Consortium"/>
            <person name="Kohler A."/>
            <person name="Kuo A."/>
            <person name="Nagy L.G."/>
            <person name="Floudas D."/>
            <person name="Copeland A."/>
            <person name="Barry K.W."/>
            <person name="Cichocki N."/>
            <person name="Veneault-Fourrey C."/>
            <person name="LaButti K."/>
            <person name="Lindquist E.A."/>
            <person name="Lipzen A."/>
            <person name="Lundell T."/>
            <person name="Morin E."/>
            <person name="Murat C."/>
            <person name="Riley R."/>
            <person name="Ohm R."/>
            <person name="Sun H."/>
            <person name="Tunlid A."/>
            <person name="Henrissat B."/>
            <person name="Grigoriev I.V."/>
            <person name="Hibbett D.S."/>
            <person name="Martin F."/>
        </authorList>
    </citation>
    <scope>NUCLEOTIDE SEQUENCE [LARGE SCALE GENOMIC DNA]</scope>
    <source>
        <strain evidence="3">Foug A</strain>
    </source>
</reference>